<reference evidence="1" key="1">
    <citation type="submission" date="2020-11" db="EMBL/GenBank/DDBJ databases">
        <authorList>
            <person name="Davenport K.M."/>
            <person name="Bickhart D.M."/>
            <person name="Smith T.P.L."/>
            <person name="Murdoch B.M."/>
            <person name="Rosen B.D."/>
        </authorList>
    </citation>
    <scope>NUCLEOTIDE SEQUENCE [LARGE SCALE GENOMIC DNA]</scope>
    <source>
        <strain evidence="1">OAR_USU_Benz2616</strain>
    </source>
</reference>
<proteinExistence type="predicted"/>
<accession>A0AC11CVP4</accession>
<reference evidence="1" key="2">
    <citation type="submission" date="2025-08" db="UniProtKB">
        <authorList>
            <consortium name="Ensembl"/>
        </authorList>
    </citation>
    <scope>IDENTIFICATION</scope>
</reference>
<sequence length="394" mass="44542">MGNSSSSLRAQYMKLVQGLLHSIGIKASTRRLSELFRLVEQYCHWFQYQTKLQLNLKEWKIIQKELRKQHQKGNVIPLKLWTLCSAITQALTLLSTDNETKSNASRRGEIIYEDVSDVGGASALPEGKDTNEPPPVNGETSDSSESDSEASSVSSEEGKEIKEMTHLFQEWWKSHKEEKKPTTSAPPCASLFPTAVNQPDVGREHCRFSFPLSMLHDDDLSAPPGGFTNPPQLFPIQRQQDGNVINVQYAPLEYKFFKDLKAAVVQYGPQSPFVLAMLESLGKGKLIIPLDWESIAQAVLEGSQWLQLHSWWEEEARKQARINEGQNPPGPLKDKLMGEGQYRALREQAQYLIRTYNKSARSFYEHGAMWCLLAMPSPPLLIQCKAPMSHILIF</sequence>
<name>A0AC11CVP4_SHEEP</name>
<organism evidence="1">
    <name type="scientific">Ovis aries</name>
    <name type="common">Sheep</name>
    <dbReference type="NCBI Taxonomy" id="9940"/>
    <lineage>
        <taxon>Eukaryota</taxon>
        <taxon>Metazoa</taxon>
        <taxon>Chordata</taxon>
        <taxon>Craniata</taxon>
        <taxon>Vertebrata</taxon>
        <taxon>Euteleostomi</taxon>
        <taxon>Mammalia</taxon>
        <taxon>Eutheria</taxon>
        <taxon>Laurasiatheria</taxon>
        <taxon>Artiodactyla</taxon>
        <taxon>Ruminantia</taxon>
        <taxon>Pecora</taxon>
        <taxon>Bovidae</taxon>
        <taxon>Caprinae</taxon>
        <taxon>Ovis</taxon>
    </lineage>
</organism>
<dbReference type="Ensembl" id="ENSOART00020074728.1">
    <property type="protein sequence ID" value="ENSOARP00020035768.1"/>
    <property type="gene ID" value="ENSOARG00020026686.1"/>
</dbReference>
<protein>
    <submittedName>
        <fullName evidence="1">Uncharacterized protein</fullName>
    </submittedName>
</protein>
<reference evidence="1" key="3">
    <citation type="submission" date="2025-09" db="UniProtKB">
        <authorList>
            <consortium name="Ensembl"/>
        </authorList>
    </citation>
    <scope>IDENTIFICATION</scope>
</reference>
<evidence type="ECO:0000313" key="1">
    <source>
        <dbReference type="Ensembl" id="ENSOARP00020035768.1"/>
    </source>
</evidence>